<dbReference type="Proteomes" id="UP001054837">
    <property type="component" value="Unassembled WGS sequence"/>
</dbReference>
<organism evidence="2 3">
    <name type="scientific">Caerostris darwini</name>
    <dbReference type="NCBI Taxonomy" id="1538125"/>
    <lineage>
        <taxon>Eukaryota</taxon>
        <taxon>Metazoa</taxon>
        <taxon>Ecdysozoa</taxon>
        <taxon>Arthropoda</taxon>
        <taxon>Chelicerata</taxon>
        <taxon>Arachnida</taxon>
        <taxon>Araneae</taxon>
        <taxon>Araneomorphae</taxon>
        <taxon>Entelegynae</taxon>
        <taxon>Araneoidea</taxon>
        <taxon>Araneidae</taxon>
        <taxon>Caerostris</taxon>
    </lineage>
</organism>
<feature type="compositionally biased region" description="Polar residues" evidence="1">
    <location>
        <begin position="59"/>
        <end position="68"/>
    </location>
</feature>
<dbReference type="EMBL" id="BPLQ01001044">
    <property type="protein sequence ID" value="GIX77699.1"/>
    <property type="molecule type" value="Genomic_DNA"/>
</dbReference>
<protein>
    <submittedName>
        <fullName evidence="2">Uncharacterized protein</fullName>
    </submittedName>
</protein>
<comment type="caution">
    <text evidence="2">The sequence shown here is derived from an EMBL/GenBank/DDBJ whole genome shotgun (WGS) entry which is preliminary data.</text>
</comment>
<feature type="region of interest" description="Disordered" evidence="1">
    <location>
        <begin position="52"/>
        <end position="103"/>
    </location>
</feature>
<accession>A0AAV4N2S2</accession>
<name>A0AAV4N2S2_9ARAC</name>
<dbReference type="AlphaFoldDB" id="A0AAV4N2S2"/>
<evidence type="ECO:0000313" key="3">
    <source>
        <dbReference type="Proteomes" id="UP001054837"/>
    </source>
</evidence>
<reference evidence="2 3" key="1">
    <citation type="submission" date="2021-06" db="EMBL/GenBank/DDBJ databases">
        <title>Caerostris darwini draft genome.</title>
        <authorList>
            <person name="Kono N."/>
            <person name="Arakawa K."/>
        </authorList>
    </citation>
    <scope>NUCLEOTIDE SEQUENCE [LARGE SCALE GENOMIC DNA]</scope>
</reference>
<keyword evidence="3" id="KW-1185">Reference proteome</keyword>
<evidence type="ECO:0000313" key="2">
    <source>
        <dbReference type="EMBL" id="GIX77699.1"/>
    </source>
</evidence>
<sequence length="133" mass="15144">MKVEFWEDSEKWMTREQRGRVDEGDEVQGSGRYEALVRDIKASGLKIISSQMEKHRHQIGSSNLSPESLPNHHLASHGATFPENPSTLSQTQPSRHPRQREISQLVEFELIRRSRNMGSITSKAQSYVSDVGK</sequence>
<feature type="compositionally biased region" description="Polar residues" evidence="1">
    <location>
        <begin position="83"/>
        <end position="94"/>
    </location>
</feature>
<evidence type="ECO:0000256" key="1">
    <source>
        <dbReference type="SAM" id="MobiDB-lite"/>
    </source>
</evidence>
<gene>
    <name evidence="2" type="ORF">CDAR_54111</name>
</gene>
<proteinExistence type="predicted"/>